<keyword evidence="10" id="KW-0472">Membrane</keyword>
<evidence type="ECO:0000313" key="12">
    <source>
        <dbReference type="EMBL" id="THG00620.1"/>
    </source>
</evidence>
<comment type="pathway">
    <text evidence="2">Protein modification; protein ubiquitination.</text>
</comment>
<keyword evidence="5" id="KW-0479">Metal-binding</keyword>
<evidence type="ECO:0000313" key="13">
    <source>
        <dbReference type="Proteomes" id="UP000306102"/>
    </source>
</evidence>
<dbReference type="GO" id="GO:0061630">
    <property type="term" value="F:ubiquitin protein ligase activity"/>
    <property type="evidence" value="ECO:0007669"/>
    <property type="project" value="UniProtKB-EC"/>
</dbReference>
<organism evidence="12 13">
    <name type="scientific">Camellia sinensis var. sinensis</name>
    <name type="common">China tea</name>
    <dbReference type="NCBI Taxonomy" id="542762"/>
    <lineage>
        <taxon>Eukaryota</taxon>
        <taxon>Viridiplantae</taxon>
        <taxon>Streptophyta</taxon>
        <taxon>Embryophyta</taxon>
        <taxon>Tracheophyta</taxon>
        <taxon>Spermatophyta</taxon>
        <taxon>Magnoliopsida</taxon>
        <taxon>eudicotyledons</taxon>
        <taxon>Gunneridae</taxon>
        <taxon>Pentapetalae</taxon>
        <taxon>asterids</taxon>
        <taxon>Ericales</taxon>
        <taxon>Theaceae</taxon>
        <taxon>Camellia</taxon>
    </lineage>
</organism>
<dbReference type="Gene3D" id="3.30.40.10">
    <property type="entry name" value="Zinc/RING finger domain, C3HC4 (zinc finger)"/>
    <property type="match status" value="1"/>
</dbReference>
<reference evidence="12 13" key="1">
    <citation type="journal article" date="2018" name="Proc. Natl. Acad. Sci. U.S.A.">
        <title>Draft genome sequence of Camellia sinensis var. sinensis provides insights into the evolution of the tea genome and tea quality.</title>
        <authorList>
            <person name="Wei C."/>
            <person name="Yang H."/>
            <person name="Wang S."/>
            <person name="Zhao J."/>
            <person name="Liu C."/>
            <person name="Gao L."/>
            <person name="Xia E."/>
            <person name="Lu Y."/>
            <person name="Tai Y."/>
            <person name="She G."/>
            <person name="Sun J."/>
            <person name="Cao H."/>
            <person name="Tong W."/>
            <person name="Gao Q."/>
            <person name="Li Y."/>
            <person name="Deng W."/>
            <person name="Jiang X."/>
            <person name="Wang W."/>
            <person name="Chen Q."/>
            <person name="Zhang S."/>
            <person name="Li H."/>
            <person name="Wu J."/>
            <person name="Wang P."/>
            <person name="Li P."/>
            <person name="Shi C."/>
            <person name="Zheng F."/>
            <person name="Jian J."/>
            <person name="Huang B."/>
            <person name="Shan D."/>
            <person name="Shi M."/>
            <person name="Fang C."/>
            <person name="Yue Y."/>
            <person name="Li F."/>
            <person name="Li D."/>
            <person name="Wei S."/>
            <person name="Han B."/>
            <person name="Jiang C."/>
            <person name="Yin Y."/>
            <person name="Xia T."/>
            <person name="Zhang Z."/>
            <person name="Bennetzen J.L."/>
            <person name="Zhao S."/>
            <person name="Wan X."/>
        </authorList>
    </citation>
    <scope>NUCLEOTIDE SEQUENCE [LARGE SCALE GENOMIC DNA]</scope>
    <source>
        <strain evidence="13">cv. Shuchazao</strain>
        <tissue evidence="12">Leaf</tissue>
    </source>
</reference>
<dbReference type="EMBL" id="SDRB02011626">
    <property type="protein sequence ID" value="THG00620.1"/>
    <property type="molecule type" value="Genomic_DNA"/>
</dbReference>
<comment type="caution">
    <text evidence="12">The sequence shown here is derived from an EMBL/GenBank/DDBJ whole genome shotgun (WGS) entry which is preliminary data.</text>
</comment>
<dbReference type="SUPFAM" id="SSF57850">
    <property type="entry name" value="RING/U-box"/>
    <property type="match status" value="1"/>
</dbReference>
<accession>A0A4S4DD97</accession>
<evidence type="ECO:0000256" key="9">
    <source>
        <dbReference type="PROSITE-ProRule" id="PRU00175"/>
    </source>
</evidence>
<gene>
    <name evidence="12" type="ORF">TEA_029633</name>
</gene>
<dbReference type="AlphaFoldDB" id="A0A4S4DD97"/>
<dbReference type="PANTHER" id="PTHR46913:SF23">
    <property type="entry name" value="E3 UBIQUITIN-PROTEIN LIGASE RHA4A-RELATED"/>
    <property type="match status" value="1"/>
</dbReference>
<feature type="transmembrane region" description="Helical" evidence="10">
    <location>
        <begin position="40"/>
        <end position="64"/>
    </location>
</feature>
<evidence type="ECO:0000256" key="1">
    <source>
        <dbReference type="ARBA" id="ARBA00000900"/>
    </source>
</evidence>
<protein>
    <recommendedName>
        <fullName evidence="3">RING-type E3 ubiquitin transferase</fullName>
        <ecNumber evidence="3">2.3.2.27</ecNumber>
    </recommendedName>
</protein>
<sequence>MTLNHLKFFKRLKTDNLEMGYPQAPPNSPHLYPQTIQLKLYQAFIFSIPILFSIILLLLFYLFYLKRRASPGSSQPTLPRTTLNHALFPSSSEMGLKGNLKDNLPIILVDEDLTSRDSTCCVCLGEFEIKEEVHQIPTCKHVFHIDCIGYWLHSNPTCPLCRCIIITTTITTTKQGHSQPPVGPNLVSQDNQNFNNNPQMVHDLEQQEQLVMANNNLGEHHMLVMERII</sequence>
<feature type="domain" description="RING-type" evidence="11">
    <location>
        <begin position="120"/>
        <end position="162"/>
    </location>
</feature>
<dbReference type="SMR" id="A0A4S4DD97"/>
<proteinExistence type="predicted"/>
<dbReference type="SMART" id="SM00184">
    <property type="entry name" value="RING"/>
    <property type="match status" value="1"/>
</dbReference>
<evidence type="ECO:0000256" key="10">
    <source>
        <dbReference type="SAM" id="Phobius"/>
    </source>
</evidence>
<dbReference type="EC" id="2.3.2.27" evidence="3"/>
<evidence type="ECO:0000256" key="4">
    <source>
        <dbReference type="ARBA" id="ARBA00022679"/>
    </source>
</evidence>
<comment type="catalytic activity">
    <reaction evidence="1">
        <text>S-ubiquitinyl-[E2 ubiquitin-conjugating enzyme]-L-cysteine + [acceptor protein]-L-lysine = [E2 ubiquitin-conjugating enzyme]-L-cysteine + N(6)-ubiquitinyl-[acceptor protein]-L-lysine.</text>
        <dbReference type="EC" id="2.3.2.27"/>
    </reaction>
</comment>
<keyword evidence="4" id="KW-0808">Transferase</keyword>
<keyword evidence="10" id="KW-0812">Transmembrane</keyword>
<evidence type="ECO:0000256" key="8">
    <source>
        <dbReference type="ARBA" id="ARBA00022833"/>
    </source>
</evidence>
<dbReference type="PANTHER" id="PTHR46913">
    <property type="entry name" value="RING-H2 FINGER PROTEIN ATL16"/>
    <property type="match status" value="1"/>
</dbReference>
<keyword evidence="8" id="KW-0862">Zinc</keyword>
<dbReference type="InterPro" id="IPR001841">
    <property type="entry name" value="Znf_RING"/>
</dbReference>
<dbReference type="InterPro" id="IPR013083">
    <property type="entry name" value="Znf_RING/FYVE/PHD"/>
</dbReference>
<evidence type="ECO:0000256" key="7">
    <source>
        <dbReference type="ARBA" id="ARBA00022786"/>
    </source>
</evidence>
<evidence type="ECO:0000256" key="6">
    <source>
        <dbReference type="ARBA" id="ARBA00022771"/>
    </source>
</evidence>
<evidence type="ECO:0000256" key="5">
    <source>
        <dbReference type="ARBA" id="ARBA00022723"/>
    </source>
</evidence>
<keyword evidence="13" id="KW-1185">Reference proteome</keyword>
<keyword evidence="7" id="KW-0833">Ubl conjugation pathway</keyword>
<evidence type="ECO:0000256" key="2">
    <source>
        <dbReference type="ARBA" id="ARBA00004906"/>
    </source>
</evidence>
<dbReference type="InterPro" id="IPR044600">
    <property type="entry name" value="ATL1/ATL16-like"/>
</dbReference>
<dbReference type="CDD" id="cd16461">
    <property type="entry name" value="RING-H2_EL5-like"/>
    <property type="match status" value="1"/>
</dbReference>
<evidence type="ECO:0000259" key="11">
    <source>
        <dbReference type="PROSITE" id="PS50089"/>
    </source>
</evidence>
<evidence type="ECO:0000256" key="3">
    <source>
        <dbReference type="ARBA" id="ARBA00012483"/>
    </source>
</evidence>
<dbReference type="GO" id="GO:0008270">
    <property type="term" value="F:zinc ion binding"/>
    <property type="evidence" value="ECO:0007669"/>
    <property type="project" value="UniProtKB-KW"/>
</dbReference>
<dbReference type="GO" id="GO:0016567">
    <property type="term" value="P:protein ubiquitination"/>
    <property type="evidence" value="ECO:0007669"/>
    <property type="project" value="InterPro"/>
</dbReference>
<name>A0A4S4DD97_CAMSN</name>
<keyword evidence="10" id="KW-1133">Transmembrane helix</keyword>
<dbReference type="Proteomes" id="UP000306102">
    <property type="component" value="Unassembled WGS sequence"/>
</dbReference>
<dbReference type="PROSITE" id="PS50089">
    <property type="entry name" value="ZF_RING_2"/>
    <property type="match status" value="1"/>
</dbReference>
<dbReference type="Pfam" id="PF13639">
    <property type="entry name" value="zf-RING_2"/>
    <property type="match status" value="1"/>
</dbReference>
<keyword evidence="6 9" id="KW-0863">Zinc-finger</keyword>